<dbReference type="EMBL" id="MWUR01000010">
    <property type="protein sequence ID" value="PCF50174.1"/>
    <property type="molecule type" value="Genomic_DNA"/>
</dbReference>
<dbReference type="RefSeq" id="WP_096597543.1">
    <property type="nucleotide sequence ID" value="NZ_MWUR01000010.1"/>
</dbReference>
<keyword evidence="5" id="KW-1185">Reference proteome</keyword>
<dbReference type="EMBL" id="NIPK01000002">
    <property type="protein sequence ID" value="RIZ56195.1"/>
    <property type="molecule type" value="Genomic_DNA"/>
</dbReference>
<evidence type="ECO:0000313" key="5">
    <source>
        <dbReference type="Proteomes" id="UP000266198"/>
    </source>
</evidence>
<dbReference type="SUPFAM" id="SSF49373">
    <property type="entry name" value="Invasin/intimin cell-adhesion fragments"/>
    <property type="match status" value="1"/>
</dbReference>
<sequence length="88" mass="9374">MKNKTKTLKVGNKFQLPVTVTPEERVGDVKYSSSHEQYATVSPTGEVEAKAAGITTVTATLDGSSAKITISVEENADVSSDEEEDEVV</sequence>
<dbReference type="AlphaFoldDB" id="A0AAX0QTZ5"/>
<evidence type="ECO:0000313" key="4">
    <source>
        <dbReference type="Proteomes" id="UP000217473"/>
    </source>
</evidence>
<evidence type="ECO:0000313" key="3">
    <source>
        <dbReference type="EMBL" id="RIZ56195.1"/>
    </source>
</evidence>
<dbReference type="Proteomes" id="UP000266198">
    <property type="component" value="Unassembled WGS sequence"/>
</dbReference>
<dbReference type="InterPro" id="IPR008964">
    <property type="entry name" value="Invasin/intimin_cell_adhesion"/>
</dbReference>
<accession>A0AAX0QTZ5</accession>
<dbReference type="Proteomes" id="UP000217473">
    <property type="component" value="Unassembled WGS sequence"/>
</dbReference>
<evidence type="ECO:0000313" key="2">
    <source>
        <dbReference type="EMBL" id="PCF50174.1"/>
    </source>
</evidence>
<organism evidence="2 4">
    <name type="scientific">Staphylococcus delphini</name>
    <dbReference type="NCBI Taxonomy" id="53344"/>
    <lineage>
        <taxon>Bacteria</taxon>
        <taxon>Bacillati</taxon>
        <taxon>Bacillota</taxon>
        <taxon>Bacilli</taxon>
        <taxon>Bacillales</taxon>
        <taxon>Staphylococcaceae</taxon>
        <taxon>Staphylococcus</taxon>
        <taxon>Staphylococcus intermedius group</taxon>
    </lineage>
</organism>
<reference evidence="2 4" key="1">
    <citation type="journal article" date="2017" name="PLoS ONE">
        <title>Development of a real-time PCR for detection of Staphylococcus pseudintermedius using a novel automated comparison of whole-genome sequences.</title>
        <authorList>
            <person name="Verstappen K.M."/>
            <person name="Huijbregts L."/>
            <person name="Spaninks M."/>
            <person name="Wagenaar J.A."/>
            <person name="Fluit A.C."/>
            <person name="Duim B."/>
        </authorList>
    </citation>
    <scope>NUCLEOTIDE SEQUENCE [LARGE SCALE GENOMIC DNA]</scope>
    <source>
        <strain evidence="2 4">15S02591-1</strain>
    </source>
</reference>
<protein>
    <recommendedName>
        <fullName evidence="1">BIG2 domain-containing protein</fullName>
    </recommendedName>
</protein>
<gene>
    <name evidence="2" type="ORF">B5C07_08170</name>
    <name evidence="3" type="ORF">CDL68_01255</name>
</gene>
<dbReference type="InterPro" id="IPR003343">
    <property type="entry name" value="Big_2"/>
</dbReference>
<dbReference type="Pfam" id="PF02368">
    <property type="entry name" value="Big_2"/>
    <property type="match status" value="1"/>
</dbReference>
<comment type="caution">
    <text evidence="2">The sequence shown here is derived from an EMBL/GenBank/DDBJ whole genome shotgun (WGS) entry which is preliminary data.</text>
</comment>
<dbReference type="Gene3D" id="2.60.40.1080">
    <property type="match status" value="1"/>
</dbReference>
<evidence type="ECO:0000259" key="1">
    <source>
        <dbReference type="SMART" id="SM00635"/>
    </source>
</evidence>
<dbReference type="SMART" id="SM00635">
    <property type="entry name" value="BID_2"/>
    <property type="match status" value="1"/>
</dbReference>
<proteinExistence type="predicted"/>
<feature type="domain" description="BIG2" evidence="1">
    <location>
        <begin position="2"/>
        <end position="71"/>
    </location>
</feature>
<reference evidence="3 5" key="2">
    <citation type="submission" date="2017-06" db="EMBL/GenBank/DDBJ databases">
        <title>Identification of a new gene, sdsY, involved in staphylococcal internalization in non-professional phagocytic cells (NPPCs).</title>
        <authorList>
            <person name="Maali Y."/>
            <person name="Martins-Simoes P."/>
            <person name="Trouillet-Assant S."/>
            <person name="Laurent F."/>
            <person name="Diot A."/>
            <person name="Verhoeven P."/>
            <person name="Bouvard D."/>
            <person name="Vandenesch F."/>
            <person name="Bes M."/>
        </authorList>
    </citation>
    <scope>NUCLEOTIDE SEQUENCE [LARGE SCALE GENOMIC DNA]</scope>
    <source>
        <strain evidence="3 5">Heidy</strain>
    </source>
</reference>
<name>A0AAX0QTZ5_9STAP</name>